<dbReference type="InterPro" id="IPR004101">
    <property type="entry name" value="Mur_ligase_C"/>
</dbReference>
<keyword evidence="5 10" id="KW-0067">ATP-binding</keyword>
<organism evidence="15 16">
    <name type="scientific">Marinisporobacter balticus</name>
    <dbReference type="NCBI Taxonomy" id="2018667"/>
    <lineage>
        <taxon>Bacteria</taxon>
        <taxon>Bacillati</taxon>
        <taxon>Bacillota</taxon>
        <taxon>Clostridia</taxon>
        <taxon>Peptostreptococcales</taxon>
        <taxon>Thermotaleaceae</taxon>
        <taxon>Marinisporobacter</taxon>
    </lineage>
</organism>
<feature type="domain" description="Mur ligase C-terminal" evidence="13">
    <location>
        <begin position="322"/>
        <end position="447"/>
    </location>
</feature>
<dbReference type="GO" id="GO:0008360">
    <property type="term" value="P:regulation of cell shape"/>
    <property type="evidence" value="ECO:0007669"/>
    <property type="project" value="UniProtKB-KW"/>
</dbReference>
<proteinExistence type="inferred from homology"/>
<dbReference type="InterPro" id="IPR036615">
    <property type="entry name" value="Mur_ligase_C_dom_sf"/>
</dbReference>
<keyword evidence="1 10" id="KW-0963">Cytoplasm</keyword>
<comment type="catalytic activity">
    <reaction evidence="10 11">
        <text>D-alanyl-D-alanine + UDP-N-acetyl-alpha-D-muramoyl-L-alanyl-gamma-D-glutamyl-meso-2,6-diaminopimelate + ATP = UDP-N-acetyl-alpha-D-muramoyl-L-alanyl-gamma-D-glutamyl-meso-2,6-diaminopimeloyl-D-alanyl-D-alanine + ADP + phosphate + H(+)</text>
        <dbReference type="Rhea" id="RHEA:28374"/>
        <dbReference type="ChEBI" id="CHEBI:15378"/>
        <dbReference type="ChEBI" id="CHEBI:30616"/>
        <dbReference type="ChEBI" id="CHEBI:43474"/>
        <dbReference type="ChEBI" id="CHEBI:57822"/>
        <dbReference type="ChEBI" id="CHEBI:61386"/>
        <dbReference type="ChEBI" id="CHEBI:83905"/>
        <dbReference type="ChEBI" id="CHEBI:456216"/>
        <dbReference type="EC" id="6.3.2.10"/>
    </reaction>
</comment>
<dbReference type="HAMAP" id="MF_02019">
    <property type="entry name" value="MurF"/>
    <property type="match status" value="1"/>
</dbReference>
<sequence length="462" mass="51771">MEIRITEVIEGTKGELVRGNSEDIIYGVSTDSRSIIKNELFIPLVGEKFNGHDYIENAVSLGAIAVITSEWTEENFLKYPHLNIIKVKDTLKALQDLAKYYCLKFNIPIIGVTGSTGKTSTKDMIYCVLAKKYKVLKNKGNFNNHIGLPLTALHLKKAHELAIFEMGMSSFGEIDLLAGLVKPEIAVITNVGLSHIEHLGSQENIMKAKMEITNYFDKKSTLVINGDDPLLKTIKDKACNYNKCFIGFGNNCNYQAINIKDLGEEGIRFDVCIHDKIYPFILNVPGEHNIYNALCAIAVGLHFHVAMKLIQEGIEEFKNSKMRLNVMTTNEKIKVINDAYNASPDSMRAALSVLRKMEKHRKIAILGDMLEMGEYAKQGHYDVGCEAGKAVDVLIAVGKDARYIANGAKETGMDERQVFSCKNNQETIYILEKILKEEDAVLVKGSRGMRMEEIVEYIQERS</sequence>
<comment type="caution">
    <text evidence="15">The sequence shown here is derived from an EMBL/GenBank/DDBJ whole genome shotgun (WGS) entry which is preliminary data.</text>
</comment>
<dbReference type="GO" id="GO:0008766">
    <property type="term" value="F:UDP-N-acetylmuramoylalanyl-D-glutamyl-2,6-diaminopimelate-D-alanyl-D-alanine ligase activity"/>
    <property type="evidence" value="ECO:0007669"/>
    <property type="project" value="RHEA"/>
</dbReference>
<dbReference type="NCBIfam" id="TIGR01143">
    <property type="entry name" value="murF"/>
    <property type="match status" value="1"/>
</dbReference>
<name>A0A4V2SCG9_9FIRM</name>
<dbReference type="GO" id="GO:0047480">
    <property type="term" value="F:UDP-N-acetylmuramoyl-tripeptide-D-alanyl-D-alanine ligase activity"/>
    <property type="evidence" value="ECO:0007669"/>
    <property type="project" value="UniProtKB-UniRule"/>
</dbReference>
<evidence type="ECO:0000256" key="10">
    <source>
        <dbReference type="HAMAP-Rule" id="MF_02019"/>
    </source>
</evidence>
<comment type="subcellular location">
    <subcellularLocation>
        <location evidence="10 11">Cytoplasm</location>
    </subcellularLocation>
</comment>
<keyword evidence="6 10" id="KW-0133">Cell shape</keyword>
<evidence type="ECO:0000256" key="7">
    <source>
        <dbReference type="ARBA" id="ARBA00022984"/>
    </source>
</evidence>
<feature type="binding site" evidence="10">
    <location>
        <begin position="114"/>
        <end position="120"/>
    </location>
    <ligand>
        <name>ATP</name>
        <dbReference type="ChEBI" id="CHEBI:30616"/>
    </ligand>
</feature>
<reference evidence="15 16" key="1">
    <citation type="submission" date="2019-03" db="EMBL/GenBank/DDBJ databases">
        <title>Genomic Encyclopedia of Type Strains, Phase IV (KMG-IV): sequencing the most valuable type-strain genomes for metagenomic binning, comparative biology and taxonomic classification.</title>
        <authorList>
            <person name="Goeker M."/>
        </authorList>
    </citation>
    <scope>NUCLEOTIDE SEQUENCE [LARGE SCALE GENOMIC DNA]</scope>
    <source>
        <strain evidence="15 16">DSM 102940</strain>
    </source>
</reference>
<dbReference type="InterPro" id="IPR000713">
    <property type="entry name" value="Mur_ligase_N"/>
</dbReference>
<dbReference type="OrthoDB" id="9801978at2"/>
<dbReference type="EC" id="6.3.2.10" evidence="10 11"/>
<keyword evidence="7 10" id="KW-0573">Peptidoglycan synthesis</keyword>
<dbReference type="GO" id="GO:0071555">
    <property type="term" value="P:cell wall organization"/>
    <property type="evidence" value="ECO:0007669"/>
    <property type="project" value="UniProtKB-KW"/>
</dbReference>
<dbReference type="Pfam" id="PF01225">
    <property type="entry name" value="Mur_ligase"/>
    <property type="match status" value="1"/>
</dbReference>
<dbReference type="RefSeq" id="WP_132242098.1">
    <property type="nucleotide sequence ID" value="NZ_SLWV01000002.1"/>
</dbReference>
<comment type="pathway">
    <text evidence="10 11">Cell wall biogenesis; peptidoglycan biosynthesis.</text>
</comment>
<dbReference type="PANTHER" id="PTHR43024">
    <property type="entry name" value="UDP-N-ACETYLMURAMOYL-TRIPEPTIDE--D-ALANYL-D-ALANINE LIGASE"/>
    <property type="match status" value="1"/>
</dbReference>
<dbReference type="AlphaFoldDB" id="A0A4V2SCG9"/>
<keyword evidence="4 10" id="KW-0547">Nucleotide-binding</keyword>
<evidence type="ECO:0000256" key="9">
    <source>
        <dbReference type="ARBA" id="ARBA00023316"/>
    </source>
</evidence>
<dbReference type="GO" id="GO:0005524">
    <property type="term" value="F:ATP binding"/>
    <property type="evidence" value="ECO:0007669"/>
    <property type="project" value="UniProtKB-UniRule"/>
</dbReference>
<dbReference type="Pfam" id="PF02875">
    <property type="entry name" value="Mur_ligase_C"/>
    <property type="match status" value="1"/>
</dbReference>
<feature type="domain" description="Mur ligase N-terminal catalytic" evidence="12">
    <location>
        <begin position="25"/>
        <end position="100"/>
    </location>
</feature>
<evidence type="ECO:0000259" key="13">
    <source>
        <dbReference type="Pfam" id="PF02875"/>
    </source>
</evidence>
<evidence type="ECO:0000256" key="1">
    <source>
        <dbReference type="ARBA" id="ARBA00022490"/>
    </source>
</evidence>
<keyword evidence="9 10" id="KW-0961">Cell wall biogenesis/degradation</keyword>
<evidence type="ECO:0000256" key="4">
    <source>
        <dbReference type="ARBA" id="ARBA00022741"/>
    </source>
</evidence>
<keyword evidence="8 10" id="KW-0131">Cell cycle</keyword>
<evidence type="ECO:0000256" key="6">
    <source>
        <dbReference type="ARBA" id="ARBA00022960"/>
    </source>
</evidence>
<dbReference type="Proteomes" id="UP000294919">
    <property type="component" value="Unassembled WGS sequence"/>
</dbReference>
<protein>
    <recommendedName>
        <fullName evidence="10 11">UDP-N-acetylmuramoyl-tripeptide--D-alanyl-D-alanine ligase</fullName>
        <ecNumber evidence="10 11">6.3.2.10</ecNumber>
    </recommendedName>
    <alternativeName>
        <fullName evidence="10">D-alanyl-D-alanine-adding enzyme</fullName>
    </alternativeName>
</protein>
<dbReference type="InterPro" id="IPR051046">
    <property type="entry name" value="MurCDEF_CellWall_CoF430Synth"/>
</dbReference>
<gene>
    <name evidence="10" type="primary">murF</name>
    <name evidence="15" type="ORF">EV214_10228</name>
</gene>
<dbReference type="SUPFAM" id="SSF53244">
    <property type="entry name" value="MurD-like peptide ligases, peptide-binding domain"/>
    <property type="match status" value="1"/>
</dbReference>
<dbReference type="SUPFAM" id="SSF53623">
    <property type="entry name" value="MurD-like peptide ligases, catalytic domain"/>
    <property type="match status" value="1"/>
</dbReference>
<feature type="domain" description="Mur ligase central" evidence="14">
    <location>
        <begin position="112"/>
        <end position="299"/>
    </location>
</feature>
<dbReference type="InterPro" id="IPR013221">
    <property type="entry name" value="Mur_ligase_cen"/>
</dbReference>
<dbReference type="Pfam" id="PF08245">
    <property type="entry name" value="Mur_ligase_M"/>
    <property type="match status" value="1"/>
</dbReference>
<comment type="similarity">
    <text evidence="10">Belongs to the MurCDEF family. MurF subfamily.</text>
</comment>
<evidence type="ECO:0000256" key="8">
    <source>
        <dbReference type="ARBA" id="ARBA00023306"/>
    </source>
</evidence>
<dbReference type="InterPro" id="IPR035911">
    <property type="entry name" value="MurE/MurF_N"/>
</dbReference>
<dbReference type="EMBL" id="SLWV01000002">
    <property type="protein sequence ID" value="TCO79310.1"/>
    <property type="molecule type" value="Genomic_DNA"/>
</dbReference>
<dbReference type="GO" id="GO:0051301">
    <property type="term" value="P:cell division"/>
    <property type="evidence" value="ECO:0007669"/>
    <property type="project" value="UniProtKB-KW"/>
</dbReference>
<dbReference type="InterPro" id="IPR036565">
    <property type="entry name" value="Mur-like_cat_sf"/>
</dbReference>
<dbReference type="Gene3D" id="3.90.190.20">
    <property type="entry name" value="Mur ligase, C-terminal domain"/>
    <property type="match status" value="1"/>
</dbReference>
<keyword evidence="2 10" id="KW-0436">Ligase</keyword>
<evidence type="ECO:0000256" key="11">
    <source>
        <dbReference type="RuleBase" id="RU004136"/>
    </source>
</evidence>
<dbReference type="UniPathway" id="UPA00219"/>
<dbReference type="Gene3D" id="3.40.1190.10">
    <property type="entry name" value="Mur-like, catalytic domain"/>
    <property type="match status" value="1"/>
</dbReference>
<dbReference type="GO" id="GO:0009252">
    <property type="term" value="P:peptidoglycan biosynthetic process"/>
    <property type="evidence" value="ECO:0007669"/>
    <property type="project" value="UniProtKB-UniRule"/>
</dbReference>
<keyword evidence="16" id="KW-1185">Reference proteome</keyword>
<keyword evidence="3 10" id="KW-0132">Cell division</keyword>
<dbReference type="InterPro" id="IPR005863">
    <property type="entry name" value="UDP-N-AcMur_synth"/>
</dbReference>
<comment type="function">
    <text evidence="10 11">Involved in cell wall formation. Catalyzes the final step in the synthesis of UDP-N-acetylmuramoyl-pentapeptide, the precursor of murein.</text>
</comment>
<evidence type="ECO:0000256" key="3">
    <source>
        <dbReference type="ARBA" id="ARBA00022618"/>
    </source>
</evidence>
<evidence type="ECO:0000259" key="14">
    <source>
        <dbReference type="Pfam" id="PF08245"/>
    </source>
</evidence>
<evidence type="ECO:0000313" key="15">
    <source>
        <dbReference type="EMBL" id="TCO79310.1"/>
    </source>
</evidence>
<dbReference type="SUPFAM" id="SSF63418">
    <property type="entry name" value="MurE/MurF N-terminal domain"/>
    <property type="match status" value="1"/>
</dbReference>
<evidence type="ECO:0000256" key="2">
    <source>
        <dbReference type="ARBA" id="ARBA00022598"/>
    </source>
</evidence>
<evidence type="ECO:0000313" key="16">
    <source>
        <dbReference type="Proteomes" id="UP000294919"/>
    </source>
</evidence>
<evidence type="ECO:0000256" key="5">
    <source>
        <dbReference type="ARBA" id="ARBA00022840"/>
    </source>
</evidence>
<dbReference type="GO" id="GO:0005737">
    <property type="term" value="C:cytoplasm"/>
    <property type="evidence" value="ECO:0007669"/>
    <property type="project" value="UniProtKB-SubCell"/>
</dbReference>
<accession>A0A4V2SCG9</accession>
<dbReference type="Gene3D" id="3.40.1390.10">
    <property type="entry name" value="MurE/MurF, N-terminal domain"/>
    <property type="match status" value="1"/>
</dbReference>
<dbReference type="PANTHER" id="PTHR43024:SF1">
    <property type="entry name" value="UDP-N-ACETYLMURAMOYL-TRIPEPTIDE--D-ALANYL-D-ALANINE LIGASE"/>
    <property type="match status" value="1"/>
</dbReference>
<evidence type="ECO:0000259" key="12">
    <source>
        <dbReference type="Pfam" id="PF01225"/>
    </source>
</evidence>